<proteinExistence type="predicted"/>
<protein>
    <submittedName>
        <fullName evidence="1">Uncharacterized protein</fullName>
    </submittedName>
</protein>
<dbReference type="AlphaFoldDB" id="Q3JN87"/>
<name>Q3JN87_BURP1</name>
<dbReference type="Proteomes" id="UP000002700">
    <property type="component" value="Chromosome I"/>
</dbReference>
<reference evidence="1 2" key="1">
    <citation type="submission" date="2005-09" db="EMBL/GenBank/DDBJ databases">
        <authorList>
            <person name="Woods D.E."/>
            <person name="Nierman W.C."/>
        </authorList>
    </citation>
    <scope>NUCLEOTIDE SEQUENCE [LARGE SCALE GENOMIC DNA]</scope>
    <source>
        <strain evidence="1 2">1710b</strain>
    </source>
</reference>
<gene>
    <name evidence="1" type="ordered locus">BURPS1710b_3601</name>
</gene>
<accession>Q3JN87</accession>
<dbReference type="HOGENOM" id="CLU_348415_0_0_4"/>
<dbReference type="KEGG" id="bpm:BURPS1710b_3601"/>
<dbReference type="EnsemblBacteria" id="ABA50496">
    <property type="protein sequence ID" value="ABA50496"/>
    <property type="gene ID" value="BURPS1710b_3601"/>
</dbReference>
<dbReference type="EMBL" id="CP000124">
    <property type="protein sequence ID" value="ABA50496.1"/>
    <property type="molecule type" value="Genomic_DNA"/>
</dbReference>
<organism evidence="1 2">
    <name type="scientific">Burkholderia pseudomallei (strain 1710b)</name>
    <dbReference type="NCBI Taxonomy" id="320372"/>
    <lineage>
        <taxon>Bacteria</taxon>
        <taxon>Pseudomonadati</taxon>
        <taxon>Pseudomonadota</taxon>
        <taxon>Betaproteobacteria</taxon>
        <taxon>Burkholderiales</taxon>
        <taxon>Burkholderiaceae</taxon>
        <taxon>Burkholderia</taxon>
        <taxon>pseudomallei group</taxon>
    </lineage>
</organism>
<evidence type="ECO:0000313" key="2">
    <source>
        <dbReference type="Proteomes" id="UP000002700"/>
    </source>
</evidence>
<evidence type="ECO:0000313" key="1">
    <source>
        <dbReference type="EMBL" id="ABA50496.1"/>
    </source>
</evidence>
<sequence>MLAHERGDQLVEIAVHDLFELVQRQVDPVIGHPALREVVRADPLGAVARADQALARGCLLRVLLVILLVLDPRGEHLQRAILVLVLRAVVLALDDDSRRDVRDAHRRIGLVDVLAARARRAERVDPQIGRIDLDFADLVGLGHHRDRARGRMDAALRLGRGHALHAVAARFELQARVRAVARDPHDHFLVAAEIRRALRHHLDLPALPLRVAQVHPQQVAREQRRFVAARARADFDEDVALVVRVLRQQHRLQLGREAAHPVARAAQLVLGEIAHRGVGEQFLRGEFVGARLAPLRVVLDDGADLRVLARQLAILVEVRGDVLAAQQVVQFGQPGCELVELALHARLHGAERCSQGRIRKGEGEAGRRAPLTVRRVRRAGRVLVEAAHQVDQRIAIGAVRAVERARRAVNQLVGERLRQRIEHGVRIVAAREHLARALDFRAAQRVRLRMHVTDHGHDAACVEPLHEILHARLDDRLGLRDGRLPRRIAFAHDRAEIVDGIEEHVLQLADFGLDVARHREVDHEDRPVAARLHRALDGAETDDRQRRCRARHDDVELVHARGQIGERHRAAAEALGELRAALGGAVRDDELARALRGEVGRAELDHLARADEQHALLRDLLEDALREAHGRGRHRHRLRADLGRAAHFLRDRERALEQLVQVGAERTRLGRGAYRVLHLAEDLRFAEHHRIEPGRDAKRVAHRLGLRQRVHVRRELVGGNPVVVGHPADRGVARGAIVGRAIQFSAIAGRQDRRFGCVRRRMAEEDALERRQCGLDLFERKRHAFAQGDRRSVVVDSDREELHVQEAIV</sequence>